<feature type="signal peptide" evidence="1">
    <location>
        <begin position="1"/>
        <end position="24"/>
    </location>
</feature>
<dbReference type="HOGENOM" id="CLU_919007_0_0_1"/>
<dbReference type="Proteomes" id="UP000001940">
    <property type="component" value="Chromosome X"/>
</dbReference>
<gene>
    <name evidence="3 5" type="primary">irld-2</name>
    <name evidence="3" type="ORF">CELE_F02C12.4</name>
    <name evidence="5" type="ORF">F02C12.4</name>
</gene>
<dbReference type="SUPFAM" id="SSF52058">
    <property type="entry name" value="L domain-like"/>
    <property type="match status" value="2"/>
</dbReference>
<evidence type="ECO:0000313" key="5">
    <source>
        <dbReference type="WormBase" id="F02C12.4"/>
    </source>
</evidence>
<protein>
    <submittedName>
        <fullName evidence="3">Receptor L-domain domain-containing protein</fullName>
    </submittedName>
</protein>
<keyword evidence="4" id="KW-1185">Reference proteome</keyword>
<dbReference type="FunCoup" id="Q19110">
    <property type="interactions" value="268"/>
</dbReference>
<evidence type="ECO:0000313" key="3">
    <source>
        <dbReference type="EMBL" id="CAA91021.1"/>
    </source>
</evidence>
<proteinExistence type="predicted"/>
<feature type="domain" description="Receptor L-domain" evidence="2">
    <location>
        <begin position="183"/>
        <end position="274"/>
    </location>
</feature>
<dbReference type="AlphaFoldDB" id="Q19110"/>
<dbReference type="eggNOG" id="KOG1920">
    <property type="taxonomic scope" value="Eukaryota"/>
</dbReference>
<dbReference type="PhylomeDB" id="Q19110"/>
<dbReference type="Bgee" id="WBGene00008518">
    <property type="expression patterns" value="Expressed in larva and 1 other cell type or tissue"/>
</dbReference>
<reference evidence="3 4" key="1">
    <citation type="journal article" date="1998" name="Science">
        <title>Genome sequence of the nematode C. elegans: a platform for investigating biology.</title>
        <authorList>
            <consortium name="The C. elegans sequencing consortium"/>
            <person name="Sulson J.E."/>
            <person name="Waterston R."/>
        </authorList>
    </citation>
    <scope>NUCLEOTIDE SEQUENCE [LARGE SCALE GENOMIC DNA]</scope>
    <source>
        <strain evidence="3 4">Bristol N2</strain>
    </source>
</reference>
<dbReference type="OMA" id="YTNVQRG"/>
<feature type="chain" id="PRO_5004187102" evidence="1">
    <location>
        <begin position="25"/>
        <end position="310"/>
    </location>
</feature>
<dbReference type="PANTHER" id="PTHR21662:SF18">
    <property type="entry name" value="RECEPTOR L-DOMAIN DOMAIN-CONTAINING PROTEIN"/>
    <property type="match status" value="1"/>
</dbReference>
<dbReference type="OrthoDB" id="5774358at2759"/>
<dbReference type="PaxDb" id="6239-F02C12.4"/>
<sequence length="310" mass="33462">MKLLNTSLGCLLIFALCFCGSVFAGRAAKDCIFNGTFTGLDDNCTRISGSILFGGSDAINTLYAKLAYVEEVNGCIQVTGTSYTRLDFFARLRSVTCTNTTLSVDFMVSNNSALERLGMPVLRVNRLGLTFNPKLCITTEESSRYTNVQRGAADNFTACQGRAGVLKECSSTPNGVNGGLPDDCELITGNLYVDGASNANITTKLQYVKEVYGRVYIRSTTLSNLTIPLLEKVYASEPTASTTLDPTINVASNMNFTKLSVPKINFMAKNDLSFLTSDASYVMDQDLCNQLSPFGNVMSNGTVCGRSCQD</sequence>
<dbReference type="Pfam" id="PF01030">
    <property type="entry name" value="Recep_L_domain"/>
    <property type="match status" value="2"/>
</dbReference>
<accession>Q19110</accession>
<evidence type="ECO:0000313" key="4">
    <source>
        <dbReference type="Proteomes" id="UP000001940"/>
    </source>
</evidence>
<dbReference type="InterPro" id="IPR000494">
    <property type="entry name" value="Rcpt_L-dom"/>
</dbReference>
<dbReference type="CTD" id="184077"/>
<dbReference type="SMR" id="Q19110"/>
<dbReference type="InterPro" id="IPR036941">
    <property type="entry name" value="Rcpt_L-dom_sf"/>
</dbReference>
<keyword evidence="1" id="KW-0732">Signal</keyword>
<dbReference type="PANTHER" id="PTHR21662">
    <property type="entry name" value="RECEPTOR PROTEIN-TYROSINE KINASE"/>
    <property type="match status" value="1"/>
</dbReference>
<dbReference type="PIR" id="T20491">
    <property type="entry name" value="T20491"/>
</dbReference>
<evidence type="ECO:0000256" key="1">
    <source>
        <dbReference type="SAM" id="SignalP"/>
    </source>
</evidence>
<dbReference type="InParanoid" id="Q19110"/>
<dbReference type="Gene3D" id="3.80.20.20">
    <property type="entry name" value="Receptor L-domain"/>
    <property type="match status" value="2"/>
</dbReference>
<dbReference type="WormBase" id="F02C12.4">
    <property type="protein sequence ID" value="CE03134"/>
    <property type="gene ID" value="WBGene00008518"/>
    <property type="gene designation" value="irld-2"/>
</dbReference>
<keyword evidence="3" id="KW-0675">Receptor</keyword>
<dbReference type="EMBL" id="BX284606">
    <property type="protein sequence ID" value="CAA91021.1"/>
    <property type="molecule type" value="Genomic_DNA"/>
</dbReference>
<feature type="domain" description="Receptor L-domain" evidence="2">
    <location>
        <begin position="43"/>
        <end position="143"/>
    </location>
</feature>
<dbReference type="UCSC" id="F02C12.4">
    <property type="organism name" value="c. elegans"/>
</dbReference>
<organism evidence="3 4">
    <name type="scientific">Caenorhabditis elegans</name>
    <dbReference type="NCBI Taxonomy" id="6239"/>
    <lineage>
        <taxon>Eukaryota</taxon>
        <taxon>Metazoa</taxon>
        <taxon>Ecdysozoa</taxon>
        <taxon>Nematoda</taxon>
        <taxon>Chromadorea</taxon>
        <taxon>Rhabditida</taxon>
        <taxon>Rhabditina</taxon>
        <taxon>Rhabditomorpha</taxon>
        <taxon>Rhabditoidea</taxon>
        <taxon>Rhabditidae</taxon>
        <taxon>Peloderinae</taxon>
        <taxon>Caenorhabditis</taxon>
    </lineage>
</organism>
<dbReference type="GeneID" id="184077"/>
<dbReference type="KEGG" id="cel:CELE_F02C12.4"/>
<dbReference type="AGR" id="WB:WBGene00008518"/>
<dbReference type="InterPro" id="IPR053079">
    <property type="entry name" value="SPS2_domain"/>
</dbReference>
<evidence type="ECO:0000259" key="2">
    <source>
        <dbReference type="Pfam" id="PF01030"/>
    </source>
</evidence>
<dbReference type="RefSeq" id="NP_510227.1">
    <property type="nucleotide sequence ID" value="NM_077826.3"/>
</dbReference>
<name>Q19110_CAEEL</name>